<dbReference type="AlphaFoldDB" id="A0A2H3DAC0"/>
<protein>
    <submittedName>
        <fullName evidence="1">Uncharacterized protein</fullName>
    </submittedName>
</protein>
<dbReference type="EMBL" id="KZ293664">
    <property type="protein sequence ID" value="PBK90744.1"/>
    <property type="molecule type" value="Genomic_DNA"/>
</dbReference>
<gene>
    <name evidence="1" type="ORF">ARMGADRAFT_291644</name>
</gene>
<sequence length="105" mass="11586">MHVCALSRAMDPRAWPAKITTFFTGPLRPSQIHGLKRLCDGAIFVPVSKPSARCVFSAFCRERRIDPTIQAKPGRTTFSIKTVLNSRGVVGTEALPFDQCCPRPV</sequence>
<dbReference type="InParanoid" id="A0A2H3DAC0"/>
<evidence type="ECO:0000313" key="1">
    <source>
        <dbReference type="EMBL" id="PBK90744.1"/>
    </source>
</evidence>
<organism evidence="1 2">
    <name type="scientific">Armillaria gallica</name>
    <name type="common">Bulbous honey fungus</name>
    <name type="synonym">Armillaria bulbosa</name>
    <dbReference type="NCBI Taxonomy" id="47427"/>
    <lineage>
        <taxon>Eukaryota</taxon>
        <taxon>Fungi</taxon>
        <taxon>Dikarya</taxon>
        <taxon>Basidiomycota</taxon>
        <taxon>Agaricomycotina</taxon>
        <taxon>Agaricomycetes</taxon>
        <taxon>Agaricomycetidae</taxon>
        <taxon>Agaricales</taxon>
        <taxon>Marasmiineae</taxon>
        <taxon>Physalacriaceae</taxon>
        <taxon>Armillaria</taxon>
    </lineage>
</organism>
<keyword evidence="2" id="KW-1185">Reference proteome</keyword>
<reference evidence="2" key="1">
    <citation type="journal article" date="2017" name="Nat. Ecol. Evol.">
        <title>Genome expansion and lineage-specific genetic innovations in the forest pathogenic fungi Armillaria.</title>
        <authorList>
            <person name="Sipos G."/>
            <person name="Prasanna A.N."/>
            <person name="Walter M.C."/>
            <person name="O'Connor E."/>
            <person name="Balint B."/>
            <person name="Krizsan K."/>
            <person name="Kiss B."/>
            <person name="Hess J."/>
            <person name="Varga T."/>
            <person name="Slot J."/>
            <person name="Riley R."/>
            <person name="Boka B."/>
            <person name="Rigling D."/>
            <person name="Barry K."/>
            <person name="Lee J."/>
            <person name="Mihaltcheva S."/>
            <person name="LaButti K."/>
            <person name="Lipzen A."/>
            <person name="Waldron R."/>
            <person name="Moloney N.M."/>
            <person name="Sperisen C."/>
            <person name="Kredics L."/>
            <person name="Vagvoelgyi C."/>
            <person name="Patrignani A."/>
            <person name="Fitzpatrick D."/>
            <person name="Nagy I."/>
            <person name="Doyle S."/>
            <person name="Anderson J.B."/>
            <person name="Grigoriev I.V."/>
            <person name="Gueldener U."/>
            <person name="Muensterkoetter M."/>
            <person name="Nagy L.G."/>
        </authorList>
    </citation>
    <scope>NUCLEOTIDE SEQUENCE [LARGE SCALE GENOMIC DNA]</scope>
    <source>
        <strain evidence="2">Ar21-2</strain>
    </source>
</reference>
<name>A0A2H3DAC0_ARMGA</name>
<evidence type="ECO:0000313" key="2">
    <source>
        <dbReference type="Proteomes" id="UP000217790"/>
    </source>
</evidence>
<proteinExistence type="predicted"/>
<accession>A0A2H3DAC0</accession>
<dbReference type="Proteomes" id="UP000217790">
    <property type="component" value="Unassembled WGS sequence"/>
</dbReference>